<dbReference type="GO" id="GO:0006801">
    <property type="term" value="P:superoxide metabolic process"/>
    <property type="evidence" value="ECO:0007669"/>
    <property type="project" value="InterPro"/>
</dbReference>
<dbReference type="Proteomes" id="UP001347796">
    <property type="component" value="Unassembled WGS sequence"/>
</dbReference>
<reference evidence="3 4" key="1">
    <citation type="submission" date="2024-01" db="EMBL/GenBank/DDBJ databases">
        <title>The genome of the rayed Mediterranean limpet Patella caerulea (Linnaeus, 1758).</title>
        <authorList>
            <person name="Anh-Thu Weber A."/>
            <person name="Halstead-Nussloch G."/>
        </authorList>
    </citation>
    <scope>NUCLEOTIDE SEQUENCE [LARGE SCALE GENOMIC DNA]</scope>
    <source>
        <strain evidence="3">AATW-2023a</strain>
        <tissue evidence="3">Whole specimen</tissue>
    </source>
</reference>
<dbReference type="Pfam" id="PF00080">
    <property type="entry name" value="Sod_Cu"/>
    <property type="match status" value="3"/>
</dbReference>
<feature type="domain" description="Superoxide dismutase copper/zinc binding" evidence="2">
    <location>
        <begin position="295"/>
        <end position="418"/>
    </location>
</feature>
<keyword evidence="4" id="KW-1185">Reference proteome</keyword>
<dbReference type="InterPro" id="IPR036423">
    <property type="entry name" value="SOD-like_Cu/Zn_dom_sf"/>
</dbReference>
<evidence type="ECO:0000313" key="4">
    <source>
        <dbReference type="Proteomes" id="UP001347796"/>
    </source>
</evidence>
<comment type="caution">
    <text evidence="3">The sequence shown here is derived from an EMBL/GenBank/DDBJ whole genome shotgun (WGS) entry which is preliminary data.</text>
</comment>
<feature type="domain" description="Superoxide dismutase copper/zinc binding" evidence="2">
    <location>
        <begin position="607"/>
        <end position="732"/>
    </location>
</feature>
<dbReference type="InterPro" id="IPR001424">
    <property type="entry name" value="SOD_Cu_Zn_dom"/>
</dbReference>
<dbReference type="SUPFAM" id="SSF49329">
    <property type="entry name" value="Cu,Zn superoxide dismutase-like"/>
    <property type="match status" value="5"/>
</dbReference>
<dbReference type="EMBL" id="JAZGQO010000011">
    <property type="protein sequence ID" value="KAK6174542.1"/>
    <property type="molecule type" value="Genomic_DNA"/>
</dbReference>
<feature type="domain" description="Superoxide dismutase copper/zinc binding" evidence="2">
    <location>
        <begin position="763"/>
        <end position="896"/>
    </location>
</feature>
<evidence type="ECO:0000259" key="2">
    <source>
        <dbReference type="Pfam" id="PF00080"/>
    </source>
</evidence>
<dbReference type="GO" id="GO:0046872">
    <property type="term" value="F:metal ion binding"/>
    <property type="evidence" value="ECO:0007669"/>
    <property type="project" value="InterPro"/>
</dbReference>
<feature type="chain" id="PRO_5042931684" description="Superoxide dismutase copper/zinc binding domain-containing protein" evidence="1">
    <location>
        <begin position="25"/>
        <end position="1018"/>
    </location>
</feature>
<protein>
    <recommendedName>
        <fullName evidence="2">Superoxide dismutase copper/zinc binding domain-containing protein</fullName>
    </recommendedName>
</protein>
<gene>
    <name evidence="3" type="ORF">SNE40_017798</name>
</gene>
<dbReference type="InterPro" id="IPR053257">
    <property type="entry name" value="Cu-only_SOD"/>
</dbReference>
<organism evidence="3 4">
    <name type="scientific">Patella caerulea</name>
    <name type="common">Rayed Mediterranean limpet</name>
    <dbReference type="NCBI Taxonomy" id="87958"/>
    <lineage>
        <taxon>Eukaryota</taxon>
        <taxon>Metazoa</taxon>
        <taxon>Spiralia</taxon>
        <taxon>Lophotrochozoa</taxon>
        <taxon>Mollusca</taxon>
        <taxon>Gastropoda</taxon>
        <taxon>Patellogastropoda</taxon>
        <taxon>Patelloidea</taxon>
        <taxon>Patellidae</taxon>
        <taxon>Patella</taxon>
    </lineage>
</organism>
<proteinExistence type="predicted"/>
<dbReference type="Gene3D" id="2.60.40.200">
    <property type="entry name" value="Superoxide dismutase, copper/zinc binding domain"/>
    <property type="match status" value="5"/>
</dbReference>
<dbReference type="PANTHER" id="PTHR20910">
    <property type="entry name" value="AGAP001623-PA"/>
    <property type="match status" value="1"/>
</dbReference>
<evidence type="ECO:0000256" key="1">
    <source>
        <dbReference type="SAM" id="SignalP"/>
    </source>
</evidence>
<accession>A0AAN8JB44</accession>
<feature type="signal peptide" evidence="1">
    <location>
        <begin position="1"/>
        <end position="24"/>
    </location>
</feature>
<evidence type="ECO:0000313" key="3">
    <source>
        <dbReference type="EMBL" id="KAK6174542.1"/>
    </source>
</evidence>
<keyword evidence="1" id="KW-0732">Signal</keyword>
<dbReference type="PANTHER" id="PTHR20910:SF1">
    <property type="entry name" value="SUPEROXIDE DISMUTASE COPPER_ZINC BINDING DOMAIN-CONTAINING PROTEIN"/>
    <property type="match status" value="1"/>
</dbReference>
<name>A0AAN8JB44_PATCE</name>
<sequence length="1018" mass="109198">MMVFNSLIFVTVLASALTLQSCCGQTVLKAHFNMAGVQGEVELTKDPSSSDAIAKFNLDQQVYNYQFNKYFMNYDTTNKCASSGEGMGVSGSGTNGGSDVVQTERIAVALSGLNSVEGATLQITKSSDPNFKACATVVSTAKYETAVATFEDNVYGNVYFRKAVDSGNTIIYSDLYFGDSTKTQTSYKWRMQQDCSKGGAVFNPTSSSGSGCTNTDHAKCIIGDLTSKLGTVNVGSVKASAKERYLDANLPLLSANSVVGSHLVLLDDNNDVVYCTAITSVPARSLVAAFSRDGVKGHISFQQSSMFESTRIEVSLMNLQSKASGYHIHKFPVPQRVTKDQAMCSGALVSGHFNPYSIDISGSPPSGTGTNDKYEIGDLSGKFGTLAGKDNVTMTYNDWNMPLFGKRNIAFRSLVIHRVDGSRWICTNIEDVDAVKTAMATFTYPFIGYAILKQPLKSSRQDTSIFIELNTADGTTTSTSYKWQINKNMAGADWNADTSRCASTGYIFNPDNSTGTGAQYDAQCQMSDPVRCVKGDLAKKHGQISVRSADNTAAEHILSDQYLPLYGPMGIIGRSIVILGDNGMMACATIYEVRERVAVVNSWSKGVTGSIKFSQSSGVVEVKTTIKNDLQNLANTAANYHVHTFGISPGASSSCSAASVAGHFNPFDIDTATDPEPTVGTVDQYEVGDISGKFGKLSGVSSNAEHFDTNMNLYGTQSIIGRSVVLHKASDGSRWSCGNIVEDTSLTGGTMLQVKAVFDTNVRGYVTLSQYVYPDNSFSDTSVEVDLVYSNGSASTPDHNWHVHAYGVYGDDQAITGRCQSTGGHFNPFKVNLQTGYSECGATNPLRCEVGDQSSKLGTYTIGSGRMLSTDVYLPLSGRYSVIGKAVVFHEKNKGAGRIACATLMPVGTPAPLKLSIVTPANVDRVQISRTIAQELQIGEWNVMTMTLASTKEGCTELQVYFLGLNAQKHKNKSVTMAAAGDLSIAKPSKCSLSGGSDRITSTFYLLAFLTVVARYFL</sequence>
<dbReference type="AlphaFoldDB" id="A0AAN8JB44"/>